<organism evidence="1">
    <name type="scientific">viral metagenome</name>
    <dbReference type="NCBI Taxonomy" id="1070528"/>
    <lineage>
        <taxon>unclassified sequences</taxon>
        <taxon>metagenomes</taxon>
        <taxon>organismal metagenomes</taxon>
    </lineage>
</organism>
<dbReference type="AlphaFoldDB" id="A0A6C0CGL8"/>
<sequence length="591" mass="67438">MSFHNLQKMSPKFASAAVQLDMLPNGTKCPQCSAIASKDLKHSHNADNLPREYLDVYRLNEPVQFKGSESWKNSFSVFLKYLGDHDFLRFPLGYYGEDGYWVSYKCIRIGTNITPKPQKDEDAVLVLPAEFQCFPFNISSNSVVLKNDGTGWNVATLQFSNGIRHGVKRNGENEIDMFTDTTPVPLKTRDRIMLGIEQNFIPIQFISGPNTGKQDEVDIHFIRILTTLGAAIEAAGEDTEIADEVALMLGPISDHNKTAFKNLVELLVLGELLKDPLDNAHHWYSQILVAMARLYSPGRYSVRREREHEDVYRDKGLCNSLGYLAVDLAEAKVYGLMKIYSRHELTIDNVYLEFRKALVFGERSNDMHKRRGVALYVLKGTKDFEVEPYETAQRSVQLGSKFTGVVPVSWQGFEEQHALLTTKNGGLWKITHQTPNGRTFWYSGDNANGEELKPGDWRLLSTKDRLFFVSGTNQLLQLYWLDFLGNWNQQKCNEFTPIVCNWLRPNKILKITACEKLSKKCTAVDQQRGLALLKLAAHNDVAKETTSWLYDLINEVSLNQQDMIRFLKWTLVGQLENFCTPDEFKTLFKTE</sequence>
<name>A0A6C0CGL8_9ZZZZ</name>
<dbReference type="EMBL" id="MN739413">
    <property type="protein sequence ID" value="QHT03581.1"/>
    <property type="molecule type" value="Genomic_DNA"/>
</dbReference>
<reference evidence="1" key="1">
    <citation type="journal article" date="2020" name="Nature">
        <title>Giant virus diversity and host interactions through global metagenomics.</title>
        <authorList>
            <person name="Schulz F."/>
            <person name="Roux S."/>
            <person name="Paez-Espino D."/>
            <person name="Jungbluth S."/>
            <person name="Walsh D.A."/>
            <person name="Denef V.J."/>
            <person name="McMahon K.D."/>
            <person name="Konstantinidis K.T."/>
            <person name="Eloe-Fadrosh E.A."/>
            <person name="Kyrpides N.C."/>
            <person name="Woyke T."/>
        </authorList>
    </citation>
    <scope>NUCLEOTIDE SEQUENCE</scope>
    <source>
        <strain evidence="1">GVMAG-M-3300021079-18</strain>
    </source>
</reference>
<evidence type="ECO:0000313" key="1">
    <source>
        <dbReference type="EMBL" id="QHT03581.1"/>
    </source>
</evidence>
<proteinExistence type="predicted"/>
<protein>
    <submittedName>
        <fullName evidence="1">Uncharacterized protein</fullName>
    </submittedName>
</protein>
<accession>A0A6C0CGL8</accession>